<dbReference type="SUPFAM" id="SSF103473">
    <property type="entry name" value="MFS general substrate transporter"/>
    <property type="match status" value="1"/>
</dbReference>
<comment type="subcellular location">
    <subcellularLocation>
        <location evidence="1">Cell membrane</location>
        <topology evidence="1">Multi-pass membrane protein</topology>
    </subcellularLocation>
</comment>
<evidence type="ECO:0000256" key="1">
    <source>
        <dbReference type="ARBA" id="ARBA00004651"/>
    </source>
</evidence>
<dbReference type="Proteomes" id="UP000000265">
    <property type="component" value="Chromosome"/>
</dbReference>
<reference evidence="9 10" key="1">
    <citation type="journal article" date="2001" name="Nature">
        <title>Complete genome sequence of Salmonella enterica serovar Typhimurium LT2.</title>
        <authorList>
            <person name="McClelland M."/>
            <person name="Sanderson K.E."/>
            <person name="Spieth J."/>
            <person name="Clifton S.W."/>
            <person name="Latreille P."/>
            <person name="Courtney L."/>
            <person name="Porwollik S."/>
            <person name="Ali J."/>
            <person name="Dante M."/>
            <person name="Du F."/>
            <person name="Hou S."/>
            <person name="Layman D."/>
            <person name="Leonard S."/>
            <person name="Nguyen C."/>
            <person name="Scott K."/>
            <person name="Holmes A."/>
            <person name="Grewal N."/>
            <person name="Mulvaney E."/>
            <person name="Ryan E."/>
            <person name="Sun H."/>
            <person name="Florea L."/>
            <person name="Miller W."/>
            <person name="Stoneking T."/>
            <person name="Nhan M."/>
            <person name="Waterston R."/>
            <person name="Wilson R.K."/>
        </authorList>
    </citation>
    <scope>NUCLEOTIDE SEQUENCE [LARGE SCALE GENOMIC DNA]</scope>
    <source>
        <strain evidence="10">ATCC 700721 / MGH 78578</strain>
    </source>
</reference>
<dbReference type="PANTHER" id="PTHR23535">
    <property type="entry name" value="SUGAR EFFLUX TRANSPORTER A-RELATED"/>
    <property type="match status" value="1"/>
</dbReference>
<feature type="transmembrane region" description="Helical" evidence="7">
    <location>
        <begin position="282"/>
        <end position="299"/>
    </location>
</feature>
<dbReference type="NCBIfam" id="NF007472">
    <property type="entry name" value="PRK10054.1"/>
    <property type="match status" value="1"/>
</dbReference>
<evidence type="ECO:0000256" key="7">
    <source>
        <dbReference type="SAM" id="Phobius"/>
    </source>
</evidence>
<feature type="transmembrane region" description="Helical" evidence="7">
    <location>
        <begin position="341"/>
        <end position="363"/>
    </location>
</feature>
<dbReference type="PaxDb" id="272620-KPN_01621"/>
<evidence type="ECO:0000256" key="2">
    <source>
        <dbReference type="ARBA" id="ARBA00022448"/>
    </source>
</evidence>
<dbReference type="Gene3D" id="1.20.1250.20">
    <property type="entry name" value="MFS general substrate transporter like domains"/>
    <property type="match status" value="1"/>
</dbReference>
<dbReference type="GO" id="GO:0005886">
    <property type="term" value="C:plasma membrane"/>
    <property type="evidence" value="ECO:0007669"/>
    <property type="project" value="UniProtKB-SubCell"/>
</dbReference>
<feature type="transmembrane region" description="Helical" evidence="7">
    <location>
        <begin position="139"/>
        <end position="162"/>
    </location>
</feature>
<feature type="transmembrane region" description="Helical" evidence="7">
    <location>
        <begin position="81"/>
        <end position="99"/>
    </location>
</feature>
<organism evidence="9 10">
    <name type="scientific">Klebsiella pneumoniae subsp. pneumoniae (strain ATCC 700721 / MGH 78578)</name>
    <dbReference type="NCBI Taxonomy" id="272620"/>
    <lineage>
        <taxon>Bacteria</taxon>
        <taxon>Pseudomonadati</taxon>
        <taxon>Pseudomonadota</taxon>
        <taxon>Gammaproteobacteria</taxon>
        <taxon>Enterobacterales</taxon>
        <taxon>Enterobacteriaceae</taxon>
        <taxon>Klebsiella/Raoultella group</taxon>
        <taxon>Klebsiella</taxon>
        <taxon>Klebsiella pneumoniae complex</taxon>
    </lineage>
</organism>
<dbReference type="GO" id="GO:0071916">
    <property type="term" value="F:dipeptide transmembrane transporter activity"/>
    <property type="evidence" value="ECO:0007669"/>
    <property type="project" value="TreeGrafter"/>
</dbReference>
<dbReference type="HOGENOM" id="CLU_001265_60_0_6"/>
<name>A6T8Y1_KLEP7</name>
<dbReference type="EnsemblBacteria" id="ABR77052">
    <property type="protein sequence ID" value="ABR77052"/>
    <property type="gene ID" value="KPN_01621"/>
</dbReference>
<feature type="transmembrane region" description="Helical" evidence="7">
    <location>
        <begin position="50"/>
        <end position="72"/>
    </location>
</feature>
<evidence type="ECO:0000313" key="10">
    <source>
        <dbReference type="Proteomes" id="UP000000265"/>
    </source>
</evidence>
<evidence type="ECO:0000259" key="8">
    <source>
        <dbReference type="PROSITE" id="PS50850"/>
    </source>
</evidence>
<evidence type="ECO:0000313" key="9">
    <source>
        <dbReference type="EMBL" id="ABR77052.1"/>
    </source>
</evidence>
<protein>
    <submittedName>
        <fullName evidence="9">Transport protein</fullName>
    </submittedName>
</protein>
<keyword evidence="3" id="KW-1003">Cell membrane</keyword>
<dbReference type="InterPro" id="IPR020846">
    <property type="entry name" value="MFS_dom"/>
</dbReference>
<keyword evidence="2" id="KW-0813">Transport</keyword>
<feature type="transmembrane region" description="Helical" evidence="7">
    <location>
        <begin position="105"/>
        <end position="127"/>
    </location>
</feature>
<feature type="transmembrane region" description="Helical" evidence="7">
    <location>
        <begin position="251"/>
        <end position="270"/>
    </location>
</feature>
<sequence>MTGKEIMITTLRRSTIALLASSLLLTIGRGATLPFMTIYLTRRFQLEVDVIGYALSLALVVGVLFSMGFGILADRFDKKRYMVWSVLVFILGFSAIPLVNNALLVVIFFALINCAYSVFSTVLKAWFADRLTAEKKARIFSLNYTILNIGWTVGPPIGTLLVMHSINLPFWLAAACAAFPLVFIQLFLQRDDAAAAQPGAAPWSPSVLLRDRALLWFTCSGLLASFVGGAFASCLSQYVLVVASSDFAEKVVAVVLPVNAAVVVALQYAVGRRLSARNIRPLMTFGTVCFVIGLVGFMFSGASLWAWGISAAIFTLGEVIYAPGEYMLIDHIAPPGMKASYFSAQSLGWLGAAFNPMLTGLILTHLPHWSLFVILIVAIVAAWLMIFRGINARPWQPDSPLANA</sequence>
<dbReference type="InterPro" id="IPR036259">
    <property type="entry name" value="MFS_trans_sf"/>
</dbReference>
<dbReference type="InterPro" id="IPR011701">
    <property type="entry name" value="MFS"/>
</dbReference>
<keyword evidence="4 7" id="KW-0812">Transmembrane</keyword>
<evidence type="ECO:0000256" key="3">
    <source>
        <dbReference type="ARBA" id="ARBA00022475"/>
    </source>
</evidence>
<feature type="domain" description="Major facilitator superfamily (MFS) profile" evidence="8">
    <location>
        <begin position="14"/>
        <end position="394"/>
    </location>
</feature>
<feature type="transmembrane region" description="Helical" evidence="7">
    <location>
        <begin position="305"/>
        <end position="329"/>
    </location>
</feature>
<dbReference type="PROSITE" id="PS50850">
    <property type="entry name" value="MFS"/>
    <property type="match status" value="1"/>
</dbReference>
<accession>A6T8Y1</accession>
<dbReference type="KEGG" id="kpn:KPN_01621"/>
<dbReference type="CDD" id="cd17329">
    <property type="entry name" value="MFS_MdtH_MDR_like"/>
    <property type="match status" value="1"/>
</dbReference>
<dbReference type="AlphaFoldDB" id="A6T8Y1"/>
<evidence type="ECO:0000256" key="4">
    <source>
        <dbReference type="ARBA" id="ARBA00022692"/>
    </source>
</evidence>
<evidence type="ECO:0000256" key="5">
    <source>
        <dbReference type="ARBA" id="ARBA00022989"/>
    </source>
</evidence>
<feature type="transmembrane region" description="Helical" evidence="7">
    <location>
        <begin position="213"/>
        <end position="239"/>
    </location>
</feature>
<feature type="transmembrane region" description="Helical" evidence="7">
    <location>
        <begin position="168"/>
        <end position="188"/>
    </location>
</feature>
<gene>
    <name evidence="9" type="primary">ydeE</name>
    <name evidence="9" type="ORF">KPN_01621</name>
</gene>
<keyword evidence="5 7" id="KW-1133">Transmembrane helix</keyword>
<evidence type="ECO:0000256" key="6">
    <source>
        <dbReference type="ARBA" id="ARBA00023136"/>
    </source>
</evidence>
<proteinExistence type="predicted"/>
<reference evidence="9 10" key="2">
    <citation type="submission" date="2006-09" db="EMBL/GenBank/DDBJ databases">
        <authorList>
            <consortium name="The Klebsiella pneumonia Genome Sequencing Project"/>
            <person name="McClelland M."/>
            <person name="Sanderson E.K."/>
            <person name="Spieth J."/>
            <person name="Clifton W.S."/>
            <person name="Latreille P."/>
            <person name="Sabo A."/>
            <person name="Pepin K."/>
            <person name="Bhonagiri V."/>
            <person name="Porwollik S."/>
            <person name="Ali J."/>
            <person name="Wilson R.K."/>
        </authorList>
    </citation>
    <scope>NUCLEOTIDE SEQUENCE [LARGE SCALE GENOMIC DNA]</scope>
    <source>
        <strain evidence="10">ATCC 700721 / MGH 78578</strain>
    </source>
</reference>
<dbReference type="EMBL" id="CP000647">
    <property type="protein sequence ID" value="ABR77052.1"/>
    <property type="molecule type" value="Genomic_DNA"/>
</dbReference>
<dbReference type="STRING" id="272620.KPN_01621"/>
<keyword evidence="6 7" id="KW-0472">Membrane</keyword>
<dbReference type="PANTHER" id="PTHR23535:SF1">
    <property type="entry name" value="MFS FAMILY TRANSPORT PROTEIN"/>
    <property type="match status" value="1"/>
</dbReference>
<dbReference type="Pfam" id="PF07690">
    <property type="entry name" value="MFS_1"/>
    <property type="match status" value="1"/>
</dbReference>
<feature type="transmembrane region" description="Helical" evidence="7">
    <location>
        <begin position="369"/>
        <end position="387"/>
    </location>
</feature>